<sequence length="108" mass="12528">MGNERIEKLLIFLKETPQDPFLLYALATEYRTDSPVKAKEYFDQLLETHPDYLATYYQAAHLFWEMGLTEKASQTFESGINLAKTQKETKALAELQNAYINFQIEEGL</sequence>
<organism evidence="1 2">
    <name type="scientific">Imperialibacter roseus</name>
    <dbReference type="NCBI Taxonomy" id="1324217"/>
    <lineage>
        <taxon>Bacteria</taxon>
        <taxon>Pseudomonadati</taxon>
        <taxon>Bacteroidota</taxon>
        <taxon>Cytophagia</taxon>
        <taxon>Cytophagales</taxon>
        <taxon>Flammeovirgaceae</taxon>
        <taxon>Imperialibacter</taxon>
    </lineage>
</organism>
<dbReference type="Gene3D" id="1.25.40.10">
    <property type="entry name" value="Tetratricopeptide repeat domain"/>
    <property type="match status" value="1"/>
</dbReference>
<evidence type="ECO:0000313" key="1">
    <source>
        <dbReference type="EMBL" id="WOK08743.1"/>
    </source>
</evidence>
<dbReference type="Pfam" id="PF14559">
    <property type="entry name" value="TPR_19"/>
    <property type="match status" value="1"/>
</dbReference>
<dbReference type="Proteomes" id="UP001302349">
    <property type="component" value="Chromosome"/>
</dbReference>
<name>A0ABZ0IUM8_9BACT</name>
<protein>
    <submittedName>
        <fullName evidence="1">Tetratricopeptide repeat protein</fullName>
    </submittedName>
</protein>
<dbReference type="InterPro" id="IPR011990">
    <property type="entry name" value="TPR-like_helical_dom_sf"/>
</dbReference>
<evidence type="ECO:0000313" key="2">
    <source>
        <dbReference type="Proteomes" id="UP001302349"/>
    </source>
</evidence>
<gene>
    <name evidence="1" type="ORF">RT717_08850</name>
</gene>
<proteinExistence type="predicted"/>
<dbReference type="EMBL" id="CP136051">
    <property type="protein sequence ID" value="WOK08743.1"/>
    <property type="molecule type" value="Genomic_DNA"/>
</dbReference>
<dbReference type="RefSeq" id="WP_317491376.1">
    <property type="nucleotide sequence ID" value="NZ_CP136051.1"/>
</dbReference>
<reference evidence="1 2" key="1">
    <citation type="journal article" date="2023" name="Microbiol. Resour. Announc.">
        <title>Complete Genome Sequence of Imperialibacter roseus strain P4T.</title>
        <authorList>
            <person name="Tizabi D.R."/>
            <person name="Bachvaroff T."/>
            <person name="Hill R.T."/>
        </authorList>
    </citation>
    <scope>NUCLEOTIDE SEQUENCE [LARGE SCALE GENOMIC DNA]</scope>
    <source>
        <strain evidence="1 2">P4T</strain>
    </source>
</reference>
<accession>A0ABZ0IUM8</accession>
<dbReference type="SUPFAM" id="SSF48452">
    <property type="entry name" value="TPR-like"/>
    <property type="match status" value="1"/>
</dbReference>
<keyword evidence="2" id="KW-1185">Reference proteome</keyword>